<keyword evidence="2" id="KW-1185">Reference proteome</keyword>
<proteinExistence type="predicted"/>
<dbReference type="EMBL" id="BAABME010003322">
    <property type="protein sequence ID" value="GAA0158337.1"/>
    <property type="molecule type" value="Genomic_DNA"/>
</dbReference>
<reference evidence="1 2" key="1">
    <citation type="submission" date="2024-01" db="EMBL/GenBank/DDBJ databases">
        <title>The complete chloroplast genome sequence of Lithospermum erythrorhizon: insights into the phylogenetic relationship among Boraginaceae species and the maternal lineages of purple gromwells.</title>
        <authorList>
            <person name="Okada T."/>
            <person name="Watanabe K."/>
        </authorList>
    </citation>
    <scope>NUCLEOTIDE SEQUENCE [LARGE SCALE GENOMIC DNA]</scope>
</reference>
<evidence type="ECO:0000313" key="1">
    <source>
        <dbReference type="EMBL" id="GAA0158337.1"/>
    </source>
</evidence>
<name>A0AAV3Q7Z1_LITER</name>
<gene>
    <name evidence="1" type="ORF">LIER_15394</name>
</gene>
<organism evidence="1 2">
    <name type="scientific">Lithospermum erythrorhizon</name>
    <name type="common">Purple gromwell</name>
    <name type="synonym">Lithospermum officinale var. erythrorhizon</name>
    <dbReference type="NCBI Taxonomy" id="34254"/>
    <lineage>
        <taxon>Eukaryota</taxon>
        <taxon>Viridiplantae</taxon>
        <taxon>Streptophyta</taxon>
        <taxon>Embryophyta</taxon>
        <taxon>Tracheophyta</taxon>
        <taxon>Spermatophyta</taxon>
        <taxon>Magnoliopsida</taxon>
        <taxon>eudicotyledons</taxon>
        <taxon>Gunneridae</taxon>
        <taxon>Pentapetalae</taxon>
        <taxon>asterids</taxon>
        <taxon>lamiids</taxon>
        <taxon>Boraginales</taxon>
        <taxon>Boraginaceae</taxon>
        <taxon>Boraginoideae</taxon>
        <taxon>Lithospermeae</taxon>
        <taxon>Lithospermum</taxon>
    </lineage>
</organism>
<accession>A0AAV3Q7Z1</accession>
<comment type="caution">
    <text evidence="1">The sequence shown here is derived from an EMBL/GenBank/DDBJ whole genome shotgun (WGS) entry which is preliminary data.</text>
</comment>
<dbReference type="Proteomes" id="UP001454036">
    <property type="component" value="Unassembled WGS sequence"/>
</dbReference>
<protein>
    <submittedName>
        <fullName evidence="1">Uncharacterized protein</fullName>
    </submittedName>
</protein>
<evidence type="ECO:0000313" key="2">
    <source>
        <dbReference type="Proteomes" id="UP001454036"/>
    </source>
</evidence>
<sequence length="136" mass="14758">MLPNINTTESLPKKSDDIGESFELKRKLNKEETEAKIARKAERRAKRAAEKAVDVDVHEEAEDHVPEKVKEDILTAADKEGPFPGVITISPKLMQGTYVTDIPLAHVDVGGASGSSTDGTVQLLRDEPDWGCGSSC</sequence>
<dbReference type="AlphaFoldDB" id="A0AAV3Q7Z1"/>